<keyword evidence="1" id="KW-1133">Transmembrane helix</keyword>
<reference evidence="2" key="1">
    <citation type="journal article" date="2023" name="Mol. Phylogenet. Evol.">
        <title>Genome-scale phylogeny and comparative genomics of the fungal order Sordariales.</title>
        <authorList>
            <person name="Hensen N."/>
            <person name="Bonometti L."/>
            <person name="Westerberg I."/>
            <person name="Brannstrom I.O."/>
            <person name="Guillou S."/>
            <person name="Cros-Aarteil S."/>
            <person name="Calhoun S."/>
            <person name="Haridas S."/>
            <person name="Kuo A."/>
            <person name="Mondo S."/>
            <person name="Pangilinan J."/>
            <person name="Riley R."/>
            <person name="LaButti K."/>
            <person name="Andreopoulos B."/>
            <person name="Lipzen A."/>
            <person name="Chen C."/>
            <person name="Yan M."/>
            <person name="Daum C."/>
            <person name="Ng V."/>
            <person name="Clum A."/>
            <person name="Steindorff A."/>
            <person name="Ohm R.A."/>
            <person name="Martin F."/>
            <person name="Silar P."/>
            <person name="Natvig D.O."/>
            <person name="Lalanne C."/>
            <person name="Gautier V."/>
            <person name="Ament-Velasquez S.L."/>
            <person name="Kruys A."/>
            <person name="Hutchinson M.I."/>
            <person name="Powell A.J."/>
            <person name="Barry K."/>
            <person name="Miller A.N."/>
            <person name="Grigoriev I.V."/>
            <person name="Debuchy R."/>
            <person name="Gladieux P."/>
            <person name="Hiltunen Thoren M."/>
            <person name="Johannesson H."/>
        </authorList>
    </citation>
    <scope>NUCLEOTIDE SEQUENCE</scope>
    <source>
        <strain evidence="2">CBS 626.80</strain>
    </source>
</reference>
<dbReference type="EMBL" id="MU859207">
    <property type="protein sequence ID" value="KAK3949615.1"/>
    <property type="molecule type" value="Genomic_DNA"/>
</dbReference>
<feature type="transmembrane region" description="Helical" evidence="1">
    <location>
        <begin position="9"/>
        <end position="30"/>
    </location>
</feature>
<comment type="caution">
    <text evidence="2">The sequence shown here is derived from an EMBL/GenBank/DDBJ whole genome shotgun (WGS) entry which is preliminary data.</text>
</comment>
<proteinExistence type="predicted"/>
<dbReference type="AlphaFoldDB" id="A0AAN6NPF2"/>
<keyword evidence="3" id="KW-1185">Reference proteome</keyword>
<evidence type="ECO:0000313" key="2">
    <source>
        <dbReference type="EMBL" id="KAK3949615.1"/>
    </source>
</evidence>
<feature type="transmembrane region" description="Helical" evidence="1">
    <location>
        <begin position="62"/>
        <end position="82"/>
    </location>
</feature>
<reference evidence="2" key="2">
    <citation type="submission" date="2023-06" db="EMBL/GenBank/DDBJ databases">
        <authorList>
            <consortium name="Lawrence Berkeley National Laboratory"/>
            <person name="Mondo S.J."/>
            <person name="Hensen N."/>
            <person name="Bonometti L."/>
            <person name="Westerberg I."/>
            <person name="Brannstrom I.O."/>
            <person name="Guillou S."/>
            <person name="Cros-Aarteil S."/>
            <person name="Calhoun S."/>
            <person name="Haridas S."/>
            <person name="Kuo A."/>
            <person name="Pangilinan J."/>
            <person name="Riley R."/>
            <person name="Labutti K."/>
            <person name="Andreopoulos B."/>
            <person name="Lipzen A."/>
            <person name="Chen C."/>
            <person name="Yanf M."/>
            <person name="Daum C."/>
            <person name="Ng V."/>
            <person name="Clum A."/>
            <person name="Steindorff A."/>
            <person name="Ohm R."/>
            <person name="Martin F."/>
            <person name="Silar P."/>
            <person name="Natvig D."/>
            <person name="Lalanne C."/>
            <person name="Gautier V."/>
            <person name="Ament-Velasquez S.L."/>
            <person name="Kruys A."/>
            <person name="Hutchinson M.I."/>
            <person name="Powell A.J."/>
            <person name="Barry K."/>
            <person name="Miller A.N."/>
            <person name="Grigoriev I.V."/>
            <person name="Debuchy R."/>
            <person name="Gladieux P."/>
            <person name="Thoren M.H."/>
            <person name="Johannesson H."/>
        </authorList>
    </citation>
    <scope>NUCLEOTIDE SEQUENCE</scope>
    <source>
        <strain evidence="2">CBS 626.80</strain>
    </source>
</reference>
<keyword evidence="1" id="KW-0472">Membrane</keyword>
<gene>
    <name evidence="2" type="ORF">QBC32DRAFT_378175</name>
</gene>
<evidence type="ECO:0000313" key="3">
    <source>
        <dbReference type="Proteomes" id="UP001303222"/>
    </source>
</evidence>
<accession>A0AAN6NPF2</accession>
<name>A0AAN6NPF2_9PEZI</name>
<organism evidence="2 3">
    <name type="scientific">Pseudoneurospora amorphoporcata</name>
    <dbReference type="NCBI Taxonomy" id="241081"/>
    <lineage>
        <taxon>Eukaryota</taxon>
        <taxon>Fungi</taxon>
        <taxon>Dikarya</taxon>
        <taxon>Ascomycota</taxon>
        <taxon>Pezizomycotina</taxon>
        <taxon>Sordariomycetes</taxon>
        <taxon>Sordariomycetidae</taxon>
        <taxon>Sordariales</taxon>
        <taxon>Sordariaceae</taxon>
        <taxon>Pseudoneurospora</taxon>
    </lineage>
</organism>
<evidence type="ECO:0000256" key="1">
    <source>
        <dbReference type="SAM" id="Phobius"/>
    </source>
</evidence>
<keyword evidence="1" id="KW-0812">Transmembrane</keyword>
<sequence length="173" mass="19142">TSTDGSSDVVYGILVSASFIWALVVLLLFIDSLADGEFETAKVNEPEAFWRTRVFWASMKCLLWPLFVLGTVIIMIVVEWCIPGWKWCRANTKEWCTCAGANAWTCDTCCFKNCRDACDVLVQGRGDHRGVADLESQTALTEGVMNNQPSNTLSMEVLPTYNQATDATKPTGL</sequence>
<feature type="non-terminal residue" evidence="2">
    <location>
        <position position="1"/>
    </location>
</feature>
<dbReference type="Proteomes" id="UP001303222">
    <property type="component" value="Unassembled WGS sequence"/>
</dbReference>
<protein>
    <submittedName>
        <fullName evidence="2">Uncharacterized protein</fullName>
    </submittedName>
</protein>